<dbReference type="EMBL" id="JXJN01001652">
    <property type="status" value="NOT_ANNOTATED_CDS"/>
    <property type="molecule type" value="Genomic_DNA"/>
</dbReference>
<dbReference type="AlphaFoldDB" id="A0A1B0AQ27"/>
<organism evidence="2 3">
    <name type="scientific">Glossina palpalis gambiensis</name>
    <dbReference type="NCBI Taxonomy" id="67801"/>
    <lineage>
        <taxon>Eukaryota</taxon>
        <taxon>Metazoa</taxon>
        <taxon>Ecdysozoa</taxon>
        <taxon>Arthropoda</taxon>
        <taxon>Hexapoda</taxon>
        <taxon>Insecta</taxon>
        <taxon>Pterygota</taxon>
        <taxon>Neoptera</taxon>
        <taxon>Endopterygota</taxon>
        <taxon>Diptera</taxon>
        <taxon>Brachycera</taxon>
        <taxon>Muscomorpha</taxon>
        <taxon>Hippoboscoidea</taxon>
        <taxon>Glossinidae</taxon>
        <taxon>Glossina</taxon>
    </lineage>
</organism>
<evidence type="ECO:0000313" key="3">
    <source>
        <dbReference type="Proteomes" id="UP000092460"/>
    </source>
</evidence>
<feature type="coiled-coil region" evidence="1">
    <location>
        <begin position="43"/>
        <end position="70"/>
    </location>
</feature>
<keyword evidence="3" id="KW-1185">Reference proteome</keyword>
<proteinExistence type="predicted"/>
<dbReference type="EMBL" id="JXJN01001653">
    <property type="status" value="NOT_ANNOTATED_CDS"/>
    <property type="molecule type" value="Genomic_DNA"/>
</dbReference>
<protein>
    <submittedName>
        <fullName evidence="2">Uncharacterized protein</fullName>
    </submittedName>
</protein>
<dbReference type="EnsemblMetazoa" id="GPPI004488-RA">
    <property type="protein sequence ID" value="GPPI004488-PA"/>
    <property type="gene ID" value="GPPI004488"/>
</dbReference>
<reference evidence="3" key="1">
    <citation type="submission" date="2015-01" db="EMBL/GenBank/DDBJ databases">
        <authorList>
            <person name="Aksoy S."/>
            <person name="Warren W."/>
            <person name="Wilson R.K."/>
        </authorList>
    </citation>
    <scope>NUCLEOTIDE SEQUENCE [LARGE SCALE GENOMIC DNA]</scope>
    <source>
        <strain evidence="3">IAEA</strain>
    </source>
</reference>
<reference evidence="2" key="2">
    <citation type="submission" date="2020-05" db="UniProtKB">
        <authorList>
            <consortium name="EnsemblMetazoa"/>
        </authorList>
    </citation>
    <scope>IDENTIFICATION</scope>
    <source>
        <strain evidence="2">IAEA</strain>
    </source>
</reference>
<dbReference type="Proteomes" id="UP000092460">
    <property type="component" value="Unassembled WGS sequence"/>
</dbReference>
<sequence>MRADEIRFALRILMATASGLQFLHKSREAPQGMCKLGMWVQKVEKLMLRHIRLKNDINSKKENLENQQREYDPISMLSNKSTHIYNPVRYLLDRFLKRIQFFNSIADKYPKNLQVAPRKCGQEDTAKLPQNLTKMKIKSLRQHKDVYKFKTSCAGGILLLRNGWSIDSKEETLPF</sequence>
<evidence type="ECO:0000256" key="1">
    <source>
        <dbReference type="SAM" id="Coils"/>
    </source>
</evidence>
<accession>A0A1B0AQ27</accession>
<evidence type="ECO:0000313" key="2">
    <source>
        <dbReference type="EnsemblMetazoa" id="GPPI004488-PA"/>
    </source>
</evidence>
<name>A0A1B0AQ27_9MUSC</name>
<dbReference type="VEuPathDB" id="VectorBase:GPPI004488"/>
<keyword evidence="1" id="KW-0175">Coiled coil</keyword>